<gene>
    <name evidence="7" type="ORF">HERILL_LOCUS759</name>
</gene>
<proteinExistence type="predicted"/>
<keyword evidence="3" id="KW-0408">Iron</keyword>
<dbReference type="SMART" id="SM00704">
    <property type="entry name" value="ZnF_CDGSH"/>
    <property type="match status" value="2"/>
</dbReference>
<evidence type="ECO:0000256" key="3">
    <source>
        <dbReference type="ARBA" id="ARBA00023004"/>
    </source>
</evidence>
<keyword evidence="2" id="KW-0479">Metal-binding</keyword>
<dbReference type="GO" id="GO:0046872">
    <property type="term" value="F:metal ion binding"/>
    <property type="evidence" value="ECO:0007669"/>
    <property type="project" value="UniProtKB-KW"/>
</dbReference>
<dbReference type="AlphaFoldDB" id="A0A7R8UB13"/>
<feature type="domain" description="Iron-binding zinc finger CDGSH type" evidence="6">
    <location>
        <begin position="86"/>
        <end position="123"/>
    </location>
</feature>
<dbReference type="InParanoid" id="A0A7R8UB13"/>
<reference evidence="7 8" key="1">
    <citation type="submission" date="2020-11" db="EMBL/GenBank/DDBJ databases">
        <authorList>
            <person name="Wallbank WR R."/>
            <person name="Pardo Diaz C."/>
            <person name="Kozak K."/>
            <person name="Martin S."/>
            <person name="Jiggins C."/>
            <person name="Moest M."/>
            <person name="Warren A I."/>
            <person name="Generalovic N T."/>
            <person name="Byers J.R.P. K."/>
            <person name="Montejo-Kovacevich G."/>
            <person name="Yen C E."/>
        </authorList>
    </citation>
    <scope>NUCLEOTIDE SEQUENCE [LARGE SCALE GENOMIC DNA]</scope>
</reference>
<dbReference type="PANTHER" id="PTHR46491">
    <property type="entry name" value="CDGSH IRON SULFUR DOMAIN PROTEIN HOMOLOG"/>
    <property type="match status" value="1"/>
</dbReference>
<feature type="domain" description="Iron-binding zinc finger CDGSH type" evidence="6">
    <location>
        <begin position="46"/>
        <end position="83"/>
    </location>
</feature>
<evidence type="ECO:0000259" key="6">
    <source>
        <dbReference type="SMART" id="SM00704"/>
    </source>
</evidence>
<keyword evidence="4" id="KW-0411">Iron-sulfur</keyword>
<evidence type="ECO:0000256" key="5">
    <source>
        <dbReference type="ARBA" id="ARBA00034078"/>
    </source>
</evidence>
<accession>A0A7R8UB13</accession>
<dbReference type="PANTHER" id="PTHR46491:SF3">
    <property type="entry name" value="CDGSH IRON-SULFUR DOMAIN-CONTAINING PROTEIN 3, MITOCHONDRIAL"/>
    <property type="match status" value="1"/>
</dbReference>
<dbReference type="Proteomes" id="UP000594454">
    <property type="component" value="Chromosome 1"/>
</dbReference>
<evidence type="ECO:0000256" key="1">
    <source>
        <dbReference type="ARBA" id="ARBA00022714"/>
    </source>
</evidence>
<comment type="cofactor">
    <cofactor evidence="5">
        <name>[2Fe-2S] cluster</name>
        <dbReference type="ChEBI" id="CHEBI:190135"/>
    </cofactor>
</comment>
<dbReference type="InterPro" id="IPR042216">
    <property type="entry name" value="MitoNEET_CISD"/>
</dbReference>
<dbReference type="OrthoDB" id="15717at2759"/>
<dbReference type="Gene3D" id="3.40.5.90">
    <property type="entry name" value="CDGSH iron-sulfur domain, mitoNEET-type"/>
    <property type="match status" value="2"/>
</dbReference>
<evidence type="ECO:0000313" key="7">
    <source>
        <dbReference type="EMBL" id="CAD7077409.1"/>
    </source>
</evidence>
<dbReference type="EMBL" id="LR899009">
    <property type="protein sequence ID" value="CAD7077409.1"/>
    <property type="molecule type" value="Genomic_DNA"/>
</dbReference>
<evidence type="ECO:0000256" key="2">
    <source>
        <dbReference type="ARBA" id="ARBA00022723"/>
    </source>
</evidence>
<dbReference type="GO" id="GO:0051537">
    <property type="term" value="F:2 iron, 2 sulfur cluster binding"/>
    <property type="evidence" value="ECO:0007669"/>
    <property type="project" value="UniProtKB-KW"/>
</dbReference>
<dbReference type="Pfam" id="PF09360">
    <property type="entry name" value="zf-CDGSH"/>
    <property type="match status" value="2"/>
</dbReference>
<sequence length="127" mass="14526">MLRVYRQSNLAISNLVRLYATEVPKNILAEEQTGHLQQENGAIYDKKPFKIDLEGGKKYSWCLCGKSKGQPLCDGTHKNVHLKIKLRPVRFAVEKSGSYWLCNCKQTKNRPFCDGTHKQPHVQQAVK</sequence>
<dbReference type="InterPro" id="IPR018967">
    <property type="entry name" value="FeS-contain_CDGSH-typ"/>
</dbReference>
<evidence type="ECO:0000256" key="4">
    <source>
        <dbReference type="ARBA" id="ARBA00023014"/>
    </source>
</evidence>
<evidence type="ECO:0000313" key="8">
    <source>
        <dbReference type="Proteomes" id="UP000594454"/>
    </source>
</evidence>
<keyword evidence="8" id="KW-1185">Reference proteome</keyword>
<name>A0A7R8UB13_HERIL</name>
<protein>
    <recommendedName>
        <fullName evidence="6">Iron-binding zinc finger CDGSH type domain-containing protein</fullName>
    </recommendedName>
</protein>
<keyword evidence="1" id="KW-0001">2Fe-2S</keyword>
<organism evidence="7 8">
    <name type="scientific">Hermetia illucens</name>
    <name type="common">Black soldier fly</name>
    <dbReference type="NCBI Taxonomy" id="343691"/>
    <lineage>
        <taxon>Eukaryota</taxon>
        <taxon>Metazoa</taxon>
        <taxon>Ecdysozoa</taxon>
        <taxon>Arthropoda</taxon>
        <taxon>Hexapoda</taxon>
        <taxon>Insecta</taxon>
        <taxon>Pterygota</taxon>
        <taxon>Neoptera</taxon>
        <taxon>Endopterygota</taxon>
        <taxon>Diptera</taxon>
        <taxon>Brachycera</taxon>
        <taxon>Stratiomyomorpha</taxon>
        <taxon>Stratiomyidae</taxon>
        <taxon>Hermetiinae</taxon>
        <taxon>Hermetia</taxon>
    </lineage>
</organism>
<dbReference type="GO" id="GO:0005739">
    <property type="term" value="C:mitochondrion"/>
    <property type="evidence" value="ECO:0007669"/>
    <property type="project" value="TreeGrafter"/>
</dbReference>
<dbReference type="InterPro" id="IPR052950">
    <property type="entry name" value="CISD"/>
</dbReference>